<name>A0A9N8E7Y7_9STRA</name>
<dbReference type="Proteomes" id="UP001153069">
    <property type="component" value="Unassembled WGS sequence"/>
</dbReference>
<protein>
    <submittedName>
        <fullName evidence="7">Inorganic phosphate transporter 1</fullName>
    </submittedName>
</protein>
<evidence type="ECO:0000256" key="2">
    <source>
        <dbReference type="ARBA" id="ARBA00022692"/>
    </source>
</evidence>
<feature type="region of interest" description="Disordered" evidence="5">
    <location>
        <begin position="536"/>
        <end position="557"/>
    </location>
</feature>
<evidence type="ECO:0000256" key="4">
    <source>
        <dbReference type="ARBA" id="ARBA00023136"/>
    </source>
</evidence>
<dbReference type="GO" id="GO:0016020">
    <property type="term" value="C:membrane"/>
    <property type="evidence" value="ECO:0007669"/>
    <property type="project" value="UniProtKB-SubCell"/>
</dbReference>
<feature type="compositionally biased region" description="Basic and acidic residues" evidence="5">
    <location>
        <begin position="538"/>
        <end position="557"/>
    </location>
</feature>
<keyword evidence="2 6" id="KW-0812">Transmembrane</keyword>
<sequence length="557" mass="60357">MPVPSPSSLSNRTRFRRAASSMDSNDNDNGCDNEITVPSVPQEPVARGRGRQRKRYGEIISALSNFSIQYNLGVISPALLLLDHCRVTNQADNPSLYPLSSNADSLLKSAVFLGAILGQSSMGFIGEALCGSLHLAMLVTNGIALLGTLGSTLVPLVGAGDFQRAEQVYTLLAVFRAILGFGVGGKYPLGSAIRAQAAESDVECPDKKEHRAKEVAKGFFWQTPGAIMPFIVQWALLLVFGDEHSGVGRKYVTSTNKQYVILVGLGAIPSIVMIFLSWQELANDANQGGNCPTICRRNRGGYREVLGNRNRGQSGLAMLLGALRNREHLRKLVGTGVSWALYDFVYYGTAFNQPEIISTVLGDGTGLVGVSWRDALIAMMGIPGVVLAIQMMETMGGPKPLQGWGFVMIGIASLNLLIFYASRDLIGSNISKWGGFVSCALLICALNWGCNVSTYVMPMEVFPREVRSSMHGLSAGMGKAGALLGCLVFTQLNQISVSLTFAACVIACCLGVLVTWRFVEPPYQNTFFADRYQSTQQQDRHHEPTSEMEPIRHEEII</sequence>
<dbReference type="InterPro" id="IPR005828">
    <property type="entry name" value="MFS_sugar_transport-like"/>
</dbReference>
<feature type="region of interest" description="Disordered" evidence="5">
    <location>
        <begin position="1"/>
        <end position="51"/>
    </location>
</feature>
<dbReference type="PANTHER" id="PTHR24064">
    <property type="entry name" value="SOLUTE CARRIER FAMILY 22 MEMBER"/>
    <property type="match status" value="1"/>
</dbReference>
<dbReference type="Gene3D" id="1.20.1250.20">
    <property type="entry name" value="MFS general substrate transporter like domains"/>
    <property type="match status" value="1"/>
</dbReference>
<comment type="caution">
    <text evidence="7">The sequence shown here is derived from an EMBL/GenBank/DDBJ whole genome shotgun (WGS) entry which is preliminary data.</text>
</comment>
<feature type="transmembrane region" description="Helical" evidence="6">
    <location>
        <begin position="497"/>
        <end position="519"/>
    </location>
</feature>
<feature type="transmembrane region" description="Helical" evidence="6">
    <location>
        <begin position="133"/>
        <end position="156"/>
    </location>
</feature>
<feature type="transmembrane region" description="Helical" evidence="6">
    <location>
        <begin position="404"/>
        <end position="421"/>
    </location>
</feature>
<organism evidence="7 8">
    <name type="scientific">Seminavis robusta</name>
    <dbReference type="NCBI Taxonomy" id="568900"/>
    <lineage>
        <taxon>Eukaryota</taxon>
        <taxon>Sar</taxon>
        <taxon>Stramenopiles</taxon>
        <taxon>Ochrophyta</taxon>
        <taxon>Bacillariophyta</taxon>
        <taxon>Bacillariophyceae</taxon>
        <taxon>Bacillariophycidae</taxon>
        <taxon>Naviculales</taxon>
        <taxon>Naviculaceae</taxon>
        <taxon>Seminavis</taxon>
    </lineage>
</organism>
<evidence type="ECO:0000313" key="8">
    <source>
        <dbReference type="Proteomes" id="UP001153069"/>
    </source>
</evidence>
<keyword evidence="3 6" id="KW-1133">Transmembrane helix</keyword>
<evidence type="ECO:0000256" key="5">
    <source>
        <dbReference type="SAM" id="MobiDB-lite"/>
    </source>
</evidence>
<reference evidence="7" key="1">
    <citation type="submission" date="2020-06" db="EMBL/GenBank/DDBJ databases">
        <authorList>
            <consortium name="Plant Systems Biology data submission"/>
        </authorList>
    </citation>
    <scope>NUCLEOTIDE SEQUENCE</scope>
    <source>
        <strain evidence="7">D6</strain>
    </source>
</reference>
<keyword evidence="4 6" id="KW-0472">Membrane</keyword>
<feature type="transmembrane region" description="Helical" evidence="6">
    <location>
        <begin position="469"/>
        <end position="490"/>
    </location>
</feature>
<gene>
    <name evidence="7" type="ORF">SEMRO_781_G201550.1</name>
</gene>
<dbReference type="Pfam" id="PF00083">
    <property type="entry name" value="Sugar_tr"/>
    <property type="match status" value="1"/>
</dbReference>
<evidence type="ECO:0000256" key="1">
    <source>
        <dbReference type="ARBA" id="ARBA00004141"/>
    </source>
</evidence>
<keyword evidence="8" id="KW-1185">Reference proteome</keyword>
<accession>A0A9N8E7Y7</accession>
<feature type="transmembrane region" description="Helical" evidence="6">
    <location>
        <begin position="433"/>
        <end position="457"/>
    </location>
</feature>
<feature type="transmembrane region" description="Helical" evidence="6">
    <location>
        <begin position="375"/>
        <end position="392"/>
    </location>
</feature>
<feature type="transmembrane region" description="Helical" evidence="6">
    <location>
        <begin position="259"/>
        <end position="278"/>
    </location>
</feature>
<dbReference type="GO" id="GO:0022857">
    <property type="term" value="F:transmembrane transporter activity"/>
    <property type="evidence" value="ECO:0007669"/>
    <property type="project" value="InterPro"/>
</dbReference>
<feature type="compositionally biased region" description="Polar residues" evidence="5">
    <location>
        <begin position="1"/>
        <end position="12"/>
    </location>
</feature>
<comment type="subcellular location">
    <subcellularLocation>
        <location evidence="1">Membrane</location>
        <topology evidence="1">Multi-pass membrane protein</topology>
    </subcellularLocation>
</comment>
<feature type="transmembrane region" description="Helical" evidence="6">
    <location>
        <begin position="218"/>
        <end position="239"/>
    </location>
</feature>
<dbReference type="EMBL" id="CAICTM010000780">
    <property type="protein sequence ID" value="CAB9516412.1"/>
    <property type="molecule type" value="Genomic_DNA"/>
</dbReference>
<dbReference type="SUPFAM" id="SSF103473">
    <property type="entry name" value="MFS general substrate transporter"/>
    <property type="match status" value="1"/>
</dbReference>
<dbReference type="InterPro" id="IPR036259">
    <property type="entry name" value="MFS_trans_sf"/>
</dbReference>
<dbReference type="AlphaFoldDB" id="A0A9N8E7Y7"/>
<evidence type="ECO:0000256" key="6">
    <source>
        <dbReference type="SAM" id="Phobius"/>
    </source>
</evidence>
<evidence type="ECO:0000256" key="3">
    <source>
        <dbReference type="ARBA" id="ARBA00022989"/>
    </source>
</evidence>
<proteinExistence type="predicted"/>
<dbReference type="OrthoDB" id="433512at2759"/>
<evidence type="ECO:0000313" key="7">
    <source>
        <dbReference type="EMBL" id="CAB9516412.1"/>
    </source>
</evidence>